<evidence type="ECO:0000256" key="4">
    <source>
        <dbReference type="ARBA" id="ARBA00022679"/>
    </source>
</evidence>
<comment type="similarity">
    <text evidence="8">Belongs to the MetA family.</text>
</comment>
<accession>A0A346NJS4</accession>
<dbReference type="PANTHER" id="PTHR20919:SF0">
    <property type="entry name" value="HOMOSERINE O-SUCCINYLTRANSFERASE"/>
    <property type="match status" value="1"/>
</dbReference>
<evidence type="ECO:0000256" key="1">
    <source>
        <dbReference type="ARBA" id="ARBA00004496"/>
    </source>
</evidence>
<comment type="catalytic activity">
    <reaction evidence="6 8">
        <text>L-homoserine + succinyl-CoA = O-succinyl-L-homoserine + CoA</text>
        <dbReference type="Rhea" id="RHEA:22008"/>
        <dbReference type="ChEBI" id="CHEBI:57287"/>
        <dbReference type="ChEBI" id="CHEBI:57292"/>
        <dbReference type="ChEBI" id="CHEBI:57476"/>
        <dbReference type="ChEBI" id="CHEBI:57661"/>
        <dbReference type="EC" id="2.3.1.46"/>
    </reaction>
</comment>
<dbReference type="HAMAP" id="MF_00295">
    <property type="entry name" value="MetA_acyltransf"/>
    <property type="match status" value="1"/>
</dbReference>
<dbReference type="CDD" id="cd03131">
    <property type="entry name" value="GATase1_HTS"/>
    <property type="match status" value="1"/>
</dbReference>
<dbReference type="GO" id="GO:0008899">
    <property type="term" value="F:homoserine O-succinyltransferase activity"/>
    <property type="evidence" value="ECO:0007669"/>
    <property type="project" value="UniProtKB-EC"/>
</dbReference>
<dbReference type="SUPFAM" id="SSF52317">
    <property type="entry name" value="Class I glutamine amidotransferase-like"/>
    <property type="match status" value="1"/>
</dbReference>
<gene>
    <name evidence="8" type="primary">metAS</name>
    <name evidence="10" type="ORF">D0Y50_04930</name>
</gene>
<comment type="pathway">
    <text evidence="8">Amino-acid biosynthesis; L-methionine biosynthesis via de novo pathway; O-succinyl-L-homoserine from L-homoserine: step 1/1.</text>
</comment>
<name>A0A346NJS4_9ALTE</name>
<dbReference type="NCBIfam" id="TIGR01001">
    <property type="entry name" value="metA"/>
    <property type="match status" value="1"/>
</dbReference>
<keyword evidence="5 8" id="KW-0012">Acyltransferase</keyword>
<feature type="binding site" evidence="8">
    <location>
        <position position="192"/>
    </location>
    <ligand>
        <name>substrate</name>
    </ligand>
</feature>
<evidence type="ECO:0000256" key="9">
    <source>
        <dbReference type="PIRSR" id="PIRSR000450-1"/>
    </source>
</evidence>
<dbReference type="Gene3D" id="3.40.50.880">
    <property type="match status" value="1"/>
</dbReference>
<dbReference type="Proteomes" id="UP000262073">
    <property type="component" value="Chromosome"/>
</dbReference>
<dbReference type="Pfam" id="PF04204">
    <property type="entry name" value="HTS"/>
    <property type="match status" value="1"/>
</dbReference>
<dbReference type="EMBL" id="CP031769">
    <property type="protein sequence ID" value="AXR05781.1"/>
    <property type="molecule type" value="Genomic_DNA"/>
</dbReference>
<keyword evidence="8" id="KW-0486">Methionine biosynthesis</keyword>
<dbReference type="InterPro" id="IPR033752">
    <property type="entry name" value="MetA_family"/>
</dbReference>
<evidence type="ECO:0000256" key="3">
    <source>
        <dbReference type="ARBA" id="ARBA00022605"/>
    </source>
</evidence>
<feature type="active site" description="Acyl-thioester intermediate" evidence="8 9">
    <location>
        <position position="142"/>
    </location>
</feature>
<evidence type="ECO:0000256" key="7">
    <source>
        <dbReference type="ARBA" id="ARBA00053298"/>
    </source>
</evidence>
<dbReference type="UniPathway" id="UPA00051">
    <property type="reaction ID" value="UER00075"/>
</dbReference>
<comment type="subcellular location">
    <subcellularLocation>
        <location evidence="1 8">Cytoplasm</location>
    </subcellularLocation>
</comment>
<dbReference type="GO" id="GO:0019281">
    <property type="term" value="P:L-methionine biosynthetic process from homoserine via O-succinyl-L-homoserine and cystathionine"/>
    <property type="evidence" value="ECO:0007669"/>
    <property type="project" value="InterPro"/>
</dbReference>
<comment type="function">
    <text evidence="7 8">Transfers a succinyl group from succinyl-CoA to L-homoserine, forming succinyl-L-homoserine.</text>
</comment>
<dbReference type="PANTHER" id="PTHR20919">
    <property type="entry name" value="HOMOSERINE O-SUCCINYLTRANSFERASE"/>
    <property type="match status" value="1"/>
</dbReference>
<evidence type="ECO:0000256" key="2">
    <source>
        <dbReference type="ARBA" id="ARBA00022490"/>
    </source>
</evidence>
<keyword evidence="3 8" id="KW-0028">Amino-acid biosynthesis</keyword>
<dbReference type="PIRSF" id="PIRSF000450">
    <property type="entry name" value="H_ser_succinyltr"/>
    <property type="match status" value="1"/>
</dbReference>
<keyword evidence="4 8" id="KW-0808">Transferase</keyword>
<reference evidence="10 11" key="1">
    <citation type="submission" date="2018-08" db="EMBL/GenBank/DDBJ databases">
        <title>Salinimonas sediminis sp. nov., a piezophilic bacterium isolated from a deep-sea sediment sample from the New Britain Trench.</title>
        <authorList>
            <person name="Cao J."/>
        </authorList>
    </citation>
    <scope>NUCLEOTIDE SEQUENCE [LARGE SCALE GENOMIC DNA]</scope>
    <source>
        <strain evidence="10 11">N102</strain>
    </source>
</reference>
<comment type="caution">
    <text evidence="8">Lacks conserved residue(s) required for the propagation of feature annotation.</text>
</comment>
<dbReference type="RefSeq" id="WP_108566397.1">
    <property type="nucleotide sequence ID" value="NZ_CP031769.1"/>
</dbReference>
<dbReference type="OrthoDB" id="9772423at2"/>
<evidence type="ECO:0000313" key="11">
    <source>
        <dbReference type="Proteomes" id="UP000262073"/>
    </source>
</evidence>
<dbReference type="InterPro" id="IPR005697">
    <property type="entry name" value="HST_MetA"/>
</dbReference>
<dbReference type="InterPro" id="IPR029062">
    <property type="entry name" value="Class_I_gatase-like"/>
</dbReference>
<evidence type="ECO:0000256" key="8">
    <source>
        <dbReference type="HAMAP-Rule" id="MF_00295"/>
    </source>
</evidence>
<protein>
    <recommendedName>
        <fullName evidence="8">Homoserine O-succinyltransferase</fullName>
        <shortName evidence="8">HST</shortName>
        <ecNumber evidence="8">2.3.1.46</ecNumber>
    </recommendedName>
    <alternativeName>
        <fullName evidence="8">Homoserine transsuccinylase</fullName>
        <shortName evidence="8">HTS</shortName>
    </alternativeName>
</protein>
<dbReference type="KEGG" id="salm:D0Y50_04930"/>
<keyword evidence="2 8" id="KW-0963">Cytoplasm</keyword>
<feature type="binding site" evidence="8">
    <location>
        <position position="163"/>
    </location>
    <ligand>
        <name>substrate</name>
    </ligand>
</feature>
<feature type="active site" evidence="8">
    <location>
        <position position="237"/>
    </location>
</feature>
<feature type="site" description="Important for substrate specificity" evidence="8">
    <location>
        <position position="192"/>
    </location>
</feature>
<evidence type="ECO:0000313" key="10">
    <source>
        <dbReference type="EMBL" id="AXR05781.1"/>
    </source>
</evidence>
<feature type="active site" description="Proton acceptor" evidence="8">
    <location>
        <position position="235"/>
    </location>
</feature>
<dbReference type="AlphaFoldDB" id="A0A346NJS4"/>
<dbReference type="FunFam" id="3.40.50.880:FF:000004">
    <property type="entry name" value="Homoserine O-succinyltransferase"/>
    <property type="match status" value="1"/>
</dbReference>
<dbReference type="GO" id="GO:0005737">
    <property type="term" value="C:cytoplasm"/>
    <property type="evidence" value="ECO:0007669"/>
    <property type="project" value="UniProtKB-SubCell"/>
</dbReference>
<dbReference type="GO" id="GO:0004414">
    <property type="term" value="F:homoserine O-acetyltransferase activity"/>
    <property type="evidence" value="ECO:0007669"/>
    <property type="project" value="UniProtKB-UniRule"/>
</dbReference>
<evidence type="ECO:0000256" key="6">
    <source>
        <dbReference type="ARBA" id="ARBA00051253"/>
    </source>
</evidence>
<dbReference type="EC" id="2.3.1.46" evidence="8"/>
<sequence>MPIRIPEQLPAQDVLLGENIFTMDSMRAANQDIRPLAVGILNLMPNKIETEVQLLRLLSNTPLQIDVDLIRIDNQAPKNTPQSHMDSFYHDFSSIASKRYDGLIVTGAPLAHLEYSEVKYWDTMAKILDWSERHVQSTLYLCWAAHAAMYHFYQVERVLRQEKISGVFEHEVLDPHNELMRGFDPYFYAPHSRYGHITVDEYNQVPGLSVIARSADAGAYIVSSQDKRKVFVTGHPEYDPETLNDEYCRDVESGQAPQVPVNYYPDDNPAKNPLVRWRSHGSLLFTNWLNYCVYQNTPYDLNLLANGASPKR</sequence>
<proteinExistence type="inferred from homology"/>
<evidence type="ECO:0000256" key="5">
    <source>
        <dbReference type="ARBA" id="ARBA00023315"/>
    </source>
</evidence>
<organism evidence="10 11">
    <name type="scientific">Salinimonas sediminis</name>
    <dbReference type="NCBI Taxonomy" id="2303538"/>
    <lineage>
        <taxon>Bacteria</taxon>
        <taxon>Pseudomonadati</taxon>
        <taxon>Pseudomonadota</taxon>
        <taxon>Gammaproteobacteria</taxon>
        <taxon>Alteromonadales</taxon>
        <taxon>Alteromonadaceae</taxon>
        <taxon>Alteromonas/Salinimonas group</taxon>
        <taxon>Salinimonas</taxon>
    </lineage>
</organism>
<keyword evidence="11" id="KW-1185">Reference proteome</keyword>
<feature type="binding site" evidence="8">
    <location>
        <position position="249"/>
    </location>
    <ligand>
        <name>substrate</name>
    </ligand>
</feature>
<feature type="site" description="Important for acyl-CoA specificity" evidence="8">
    <location>
        <position position="111"/>
    </location>
</feature>